<evidence type="ECO:0000313" key="10">
    <source>
        <dbReference type="Proteomes" id="UP000287908"/>
    </source>
</evidence>
<keyword evidence="6 8" id="KW-1133">Transmembrane helix</keyword>
<dbReference type="AlphaFoldDB" id="A0A432ZHA7"/>
<dbReference type="OrthoDB" id="958025at2"/>
<dbReference type="GO" id="GO:0005886">
    <property type="term" value="C:plasma membrane"/>
    <property type="evidence" value="ECO:0007669"/>
    <property type="project" value="UniProtKB-SubCell"/>
</dbReference>
<accession>A0A432ZHA7</accession>
<evidence type="ECO:0000256" key="2">
    <source>
        <dbReference type="ARBA" id="ARBA00008255"/>
    </source>
</evidence>
<evidence type="ECO:0000256" key="7">
    <source>
        <dbReference type="ARBA" id="ARBA00023136"/>
    </source>
</evidence>
<keyword evidence="4" id="KW-0997">Cell inner membrane</keyword>
<dbReference type="InterPro" id="IPR021147">
    <property type="entry name" value="DUF697"/>
</dbReference>
<keyword evidence="10" id="KW-1185">Reference proteome</keyword>
<comment type="subcellular location">
    <subcellularLocation>
        <location evidence="1">Cell inner membrane</location>
        <topology evidence="1">Multi-pass membrane protein</topology>
    </subcellularLocation>
</comment>
<dbReference type="PANTHER" id="PTHR39342:SF1">
    <property type="entry name" value="UPF0283 MEMBRANE PROTEIN YCJF"/>
    <property type="match status" value="1"/>
</dbReference>
<evidence type="ECO:0000256" key="4">
    <source>
        <dbReference type="ARBA" id="ARBA00022519"/>
    </source>
</evidence>
<feature type="transmembrane region" description="Helical" evidence="8">
    <location>
        <begin position="80"/>
        <end position="103"/>
    </location>
</feature>
<evidence type="ECO:0000256" key="8">
    <source>
        <dbReference type="SAM" id="Phobius"/>
    </source>
</evidence>
<dbReference type="PANTHER" id="PTHR39342">
    <property type="entry name" value="UPF0283 MEMBRANE PROTEIN YCJF"/>
    <property type="match status" value="1"/>
</dbReference>
<name>A0A432ZHA7_9GAMM</name>
<comment type="caution">
    <text evidence="9">The sequence shown here is derived from an EMBL/GenBank/DDBJ whole genome shotgun (WGS) entry which is preliminary data.</text>
</comment>
<evidence type="ECO:0000256" key="6">
    <source>
        <dbReference type="ARBA" id="ARBA00022989"/>
    </source>
</evidence>
<protein>
    <submittedName>
        <fullName evidence="9">TIGR01620 family protein</fullName>
    </submittedName>
</protein>
<evidence type="ECO:0000256" key="1">
    <source>
        <dbReference type="ARBA" id="ARBA00004429"/>
    </source>
</evidence>
<keyword evidence="5 8" id="KW-0812">Transmembrane</keyword>
<evidence type="ECO:0000313" key="9">
    <source>
        <dbReference type="EMBL" id="RUO77407.1"/>
    </source>
</evidence>
<proteinExistence type="inferred from homology"/>
<keyword evidence="3" id="KW-1003">Cell membrane</keyword>
<gene>
    <name evidence="9" type="ORF">CWI81_02690</name>
</gene>
<dbReference type="NCBIfam" id="TIGR01620">
    <property type="entry name" value="hyp_HI0043"/>
    <property type="match status" value="1"/>
</dbReference>
<dbReference type="RefSeq" id="WP_126783680.1">
    <property type="nucleotide sequence ID" value="NZ_PIQF01000001.1"/>
</dbReference>
<dbReference type="EMBL" id="PIQF01000001">
    <property type="protein sequence ID" value="RUO77407.1"/>
    <property type="molecule type" value="Genomic_DNA"/>
</dbReference>
<sequence length="323" mass="36957">MSSYNNDKSKLTYFDPDSEAIEPVQLEEPADEVQHTLAELPTKQSKKRPFKRWLAVALVLLLVAVGVESFLLIAQSFQQHWVLGSLWTAALGLLVALLLVFVVREAWLLRRLKQRWQQQQKPSPDRLLAGLKHPDLKVAWQQIDQYYWSDEERIERFELDIVSRVDQQAQRLISKRSAEAAALVAVSPSSVADMVLLLWRSQRMMTDIARCYGIELGYWSRVRLWRQVLTNLAYAGISELAVDFGAQWLSAELMTKLSARAGQGLGAGLLTARLGYQVMNLSRPIPFKYCKRPGYGRLQKDLLRQLSQVVPSIYKRRSSTESR</sequence>
<dbReference type="Proteomes" id="UP000287908">
    <property type="component" value="Unassembled WGS sequence"/>
</dbReference>
<feature type="transmembrane region" description="Helical" evidence="8">
    <location>
        <begin position="53"/>
        <end position="74"/>
    </location>
</feature>
<keyword evidence="7 8" id="KW-0472">Membrane</keyword>
<evidence type="ECO:0000256" key="5">
    <source>
        <dbReference type="ARBA" id="ARBA00022692"/>
    </source>
</evidence>
<reference evidence="9 10" key="1">
    <citation type="journal article" date="2011" name="Front. Microbiol.">
        <title>Genomic signatures of strain selection and enhancement in Bacillus atrophaeus var. globigii, a historical biowarfare simulant.</title>
        <authorList>
            <person name="Gibbons H.S."/>
            <person name="Broomall S.M."/>
            <person name="McNew L.A."/>
            <person name="Daligault H."/>
            <person name="Chapman C."/>
            <person name="Bruce D."/>
            <person name="Karavis M."/>
            <person name="Krepps M."/>
            <person name="McGregor P.A."/>
            <person name="Hong C."/>
            <person name="Park K.H."/>
            <person name="Akmal A."/>
            <person name="Feldman A."/>
            <person name="Lin J.S."/>
            <person name="Chang W.E."/>
            <person name="Higgs B.W."/>
            <person name="Demirev P."/>
            <person name="Lindquist J."/>
            <person name="Liem A."/>
            <person name="Fochler E."/>
            <person name="Read T.D."/>
            <person name="Tapia R."/>
            <person name="Johnson S."/>
            <person name="Bishop-Lilly K.A."/>
            <person name="Detter C."/>
            <person name="Han C."/>
            <person name="Sozhamannan S."/>
            <person name="Rosenzweig C.N."/>
            <person name="Skowronski E.W."/>
        </authorList>
    </citation>
    <scope>NUCLEOTIDE SEQUENCE [LARGE SCALE GENOMIC DNA]</scope>
    <source>
        <strain evidence="9 10">CL-SP19</strain>
    </source>
</reference>
<comment type="similarity">
    <text evidence="2">Belongs to the UPF0283 family.</text>
</comment>
<evidence type="ECO:0000256" key="3">
    <source>
        <dbReference type="ARBA" id="ARBA00022475"/>
    </source>
</evidence>
<dbReference type="InterPro" id="IPR006507">
    <property type="entry name" value="UPF0283"/>
</dbReference>
<dbReference type="Pfam" id="PF05128">
    <property type="entry name" value="DUF697"/>
    <property type="match status" value="1"/>
</dbReference>
<organism evidence="9 10">
    <name type="scientific">Idiomarina seosinensis</name>
    <dbReference type="NCBI Taxonomy" id="281739"/>
    <lineage>
        <taxon>Bacteria</taxon>
        <taxon>Pseudomonadati</taxon>
        <taxon>Pseudomonadota</taxon>
        <taxon>Gammaproteobacteria</taxon>
        <taxon>Alteromonadales</taxon>
        <taxon>Idiomarinaceae</taxon>
        <taxon>Idiomarina</taxon>
    </lineage>
</organism>